<dbReference type="InterPro" id="IPR013762">
    <property type="entry name" value="Integrase-like_cat_sf"/>
</dbReference>
<sequence length="1823" mass="193872">MFPEIHGSGDPLGHPLGSHALVVPRCELCWTLGRALQSAPRALHARGAPRCSVALPLAEHVEAIVAARWRAWRTCPPLRRPRREGCRPRGERGRPLGGGHAGAGAGAAALGVGLRLVLVLVGEVLPLPPPRRSGPRACARPPLLLGEPPSSQPGGLARSLPAAAAGAGAAAAAGGLPCGGGAAPPAAPAAAARRRAGGAGFNPAVVAAAQAGGGNPQELAAGLAQMARGQGVGLNQQRIAAALQAMQARAVPAAGAPAQLGLGAQLAGALAAPGAGGMPGPAGLGVPVLPQGLAGAAAAQSAVPGLQAAGGAAAGVVAAAWLQPHVLAQAALTTGSIIEVPTHDDALAVTGTALLKLGTIWAADALGTFATAVFGEASTPVSTLQFEQAWSADGGAPLVHLCSCPRERCQAVAGAHSVYHVDVLRVRGPLQLSEAWARPAALLLAAPAGDAGAGPLGEARSKAVLEAKVAQLKQALKRRREGRADLFSAAAKRARGAAEPSITGDGRDAESLFHDAPSGSATNRIQRAARHRPGALLESGLSEMARFLGERAGAMAAYLNGIFFGQHPQSGMSQHSVREMRTIAHAIDGLLEGKLPEVGDLLIQRLKALELSVRDKGWAVASQLELMDDQPGIASLSERQAAAQHAPMQARLAEARAPRSRSRRGRSQLRSAADGERPGRKVAAKEIEEATPHDAPQVLLRPARSLPTRLGEVKAAKQWTHVLIIGLNHLHANCSADPERCVQRGPPSPAQLRSLRMVGTAETLTVEQVLPALPPVGIAASVEAAPLCDPVVRRALLDADSMAIPEGARPAAPPHAKIWASDEAWEELVEVLWARGLVEPIDLKDVLHVGGKLALCGAFGARQGTERTVKLRDGPYGHVLRFIMNLAPSNVMQRVVGGDVVQLPLSSQWSTIALLSREIMPRQCFFYAFRPPPCWRKLMAFRAPVPGRLVGKPDKARVHVASAAVAMGWISATGVSQHIHRNVLKVGRPRAAGLEPEAEWRRDRGSPLTPRSSDTTAWEVCVDNLEIQELIDRVDAEEPPNGYASQLISLTLWVLAQRGTCGRHWQIALGRWVRVFARRRGGVAAFEHAWRWISGSSRGWVLPLPMVEELVLAMSFAPLHFTDFRLSISPEVTCSDASPFGGGVVVSRGLTPAVEAALARSGRLPWQRSEDELVIISLLDGIAGGRCAWAALGLDCCWHISSEIDQVATRVARNAFPDLKELGGVRLVTREVEFLFENVDSADRADIGAAAKLLGRKPYRVCASQVCHMRRPRLYWCSFCLVGDAEHSIEERDLWRQVKLDADPGHGSRWLRRGASWPAGDDPAARLPTAARRERRSPPRPRPAGFAQCDPAALQRRADDGLALPPYQYIEKHCVHERGEWRPPCAEEREVLMGFPRGHTQVAVPSGVLKDDLQHAESFRCSLLGNAFHVEVVAWLLGHLAVKWQFLASVPSVDLLRESARPVAASAFCSSRGFAPEHALVLDVMRSTSTKGSDVSWQQAAHINELGMRAYLSALRWRLRAEKNLQTKFLHLLDSQVSIAVLTKHRSGSRQLNRIARKVSALELASGVMAILGFCRSGVNPALDQGWPQAVDAADMDQQICTFIENLWIDGEGRNLAGDRDAAKSTAHMSVTTLCGIFHVLWQLGRQDAAVLILVAFHCLLRTGELVSIRAEHVLTNASRTGLVALPWTKSGARRGAQELVTVDDPVVGRALAWLRQRQGAGPLLLGAGAQFRLLFERACVQAGLEEVGIEPRSPRRGGATHDACTRGDLGRAVHRGRWSDLRTAQIYINDGLAAVAQQRVPDAAARDLAARAAALARLLASL</sequence>
<comment type="caution">
    <text evidence="3">The sequence shown here is derived from an EMBL/GenBank/DDBJ whole genome shotgun (WGS) entry which is preliminary data.</text>
</comment>
<gene>
    <name evidence="3" type="ORF">PCOR1329_LOCUS6655</name>
</gene>
<dbReference type="PANTHER" id="PTHR48125:SF12">
    <property type="entry name" value="AT HOOK TRANSCRIPTION FACTOR FAMILY-RELATED"/>
    <property type="match status" value="1"/>
</dbReference>
<dbReference type="SUPFAM" id="SSF53335">
    <property type="entry name" value="S-adenosyl-L-methionine-dependent methyltransferases"/>
    <property type="match status" value="1"/>
</dbReference>
<feature type="compositionally biased region" description="Basic residues" evidence="2">
    <location>
        <begin position="658"/>
        <end position="667"/>
    </location>
</feature>
<feature type="region of interest" description="Disordered" evidence="2">
    <location>
        <begin position="995"/>
        <end position="1014"/>
    </location>
</feature>
<evidence type="ECO:0008006" key="5">
    <source>
        <dbReference type="Google" id="ProtNLM"/>
    </source>
</evidence>
<dbReference type="SUPFAM" id="SSF56349">
    <property type="entry name" value="DNA breaking-rejoining enzymes"/>
    <property type="match status" value="1"/>
</dbReference>
<dbReference type="Proteomes" id="UP001189429">
    <property type="component" value="Unassembled WGS sequence"/>
</dbReference>
<dbReference type="Gene3D" id="1.10.443.10">
    <property type="entry name" value="Intergrase catalytic core"/>
    <property type="match status" value="1"/>
</dbReference>
<evidence type="ECO:0000313" key="4">
    <source>
        <dbReference type="Proteomes" id="UP001189429"/>
    </source>
</evidence>
<evidence type="ECO:0000313" key="3">
    <source>
        <dbReference type="EMBL" id="CAK0797626.1"/>
    </source>
</evidence>
<dbReference type="PANTHER" id="PTHR48125">
    <property type="entry name" value="LP07818P1"/>
    <property type="match status" value="1"/>
</dbReference>
<evidence type="ECO:0000256" key="2">
    <source>
        <dbReference type="SAM" id="MobiDB-lite"/>
    </source>
</evidence>
<keyword evidence="1" id="KW-0233">DNA recombination</keyword>
<proteinExistence type="predicted"/>
<feature type="region of interest" description="Disordered" evidence="2">
    <location>
        <begin position="1311"/>
        <end position="1347"/>
    </location>
</feature>
<protein>
    <recommendedName>
        <fullName evidence="5">Tyr recombinase domain-containing protein</fullName>
    </recommendedName>
</protein>
<keyword evidence="4" id="KW-1185">Reference proteome</keyword>
<feature type="region of interest" description="Disordered" evidence="2">
    <location>
        <begin position="130"/>
        <end position="158"/>
    </location>
</feature>
<reference evidence="3" key="1">
    <citation type="submission" date="2023-10" db="EMBL/GenBank/DDBJ databases">
        <authorList>
            <person name="Chen Y."/>
            <person name="Shah S."/>
            <person name="Dougan E. K."/>
            <person name="Thang M."/>
            <person name="Chan C."/>
        </authorList>
    </citation>
    <scope>NUCLEOTIDE SEQUENCE [LARGE SCALE GENOMIC DNA]</scope>
</reference>
<dbReference type="EMBL" id="CAUYUJ010001781">
    <property type="protein sequence ID" value="CAK0797626.1"/>
    <property type="molecule type" value="Genomic_DNA"/>
</dbReference>
<organism evidence="3 4">
    <name type="scientific">Prorocentrum cordatum</name>
    <dbReference type="NCBI Taxonomy" id="2364126"/>
    <lineage>
        <taxon>Eukaryota</taxon>
        <taxon>Sar</taxon>
        <taxon>Alveolata</taxon>
        <taxon>Dinophyceae</taxon>
        <taxon>Prorocentrales</taxon>
        <taxon>Prorocentraceae</taxon>
        <taxon>Prorocentrum</taxon>
    </lineage>
</organism>
<dbReference type="InterPro" id="IPR029063">
    <property type="entry name" value="SAM-dependent_MTases_sf"/>
</dbReference>
<name>A0ABN9PWH1_9DINO</name>
<feature type="region of interest" description="Disordered" evidence="2">
    <location>
        <begin position="638"/>
        <end position="693"/>
    </location>
</feature>
<dbReference type="InterPro" id="IPR011010">
    <property type="entry name" value="DNA_brk_join_enz"/>
</dbReference>
<accession>A0ABN9PWH1</accession>
<evidence type="ECO:0000256" key="1">
    <source>
        <dbReference type="ARBA" id="ARBA00023172"/>
    </source>
</evidence>
<feature type="compositionally biased region" description="Basic and acidic residues" evidence="2">
    <location>
        <begin position="673"/>
        <end position="692"/>
    </location>
</feature>